<proteinExistence type="predicted"/>
<keyword evidence="1" id="KW-1133">Transmembrane helix</keyword>
<keyword evidence="1" id="KW-0472">Membrane</keyword>
<evidence type="ECO:0000313" key="2">
    <source>
        <dbReference type="EMBL" id="BCU03332.1"/>
    </source>
</evidence>
<evidence type="ECO:0000256" key="1">
    <source>
        <dbReference type="SAM" id="Phobius"/>
    </source>
</evidence>
<feature type="transmembrane region" description="Helical" evidence="1">
    <location>
        <begin position="152"/>
        <end position="173"/>
    </location>
</feature>
<feature type="transmembrane region" description="Helical" evidence="1">
    <location>
        <begin position="124"/>
        <end position="146"/>
    </location>
</feature>
<feature type="transmembrane region" description="Helical" evidence="1">
    <location>
        <begin position="185"/>
        <end position="205"/>
    </location>
</feature>
<feature type="transmembrane region" description="Helical" evidence="1">
    <location>
        <begin position="79"/>
        <end position="103"/>
    </location>
</feature>
<accession>A0A811BR85</accession>
<keyword evidence="1" id="KW-0812">Transmembrane</keyword>
<name>A0A811BR85_9VIRU</name>
<sequence>MPSRCPCWSPHIHVSVQAPAAVATVLGSCCTGALGAGLDRTVQNDGVACAVALPSTSTRPPIQDRFDDDEAMASLWTAYAGWTVGLILVWTACALVVHALVSADGPRKKAPKDAGPLRRLWSRIPLPAKAPVVLFVVSCIVLPHFVAEVWPLAMTIVGLVCRIVVIVVRHACLVAGRMVLHGQRCAALALVNIAMRAVPLAAALVDFVI</sequence>
<evidence type="ECO:0000313" key="3">
    <source>
        <dbReference type="Proteomes" id="UP001253637"/>
    </source>
</evidence>
<organism evidence="2 3">
    <name type="scientific">Pandoravirus japonicus</name>
    <dbReference type="NCBI Taxonomy" id="2823154"/>
    <lineage>
        <taxon>Viruses</taxon>
        <taxon>Pandoravirus</taxon>
    </lineage>
</organism>
<reference evidence="2" key="1">
    <citation type="submission" date="2021-04" db="EMBL/GenBank/DDBJ databases">
        <title>Draft Genome Sequence of Pandoravirus japonicus, Isolated from the Sabaishi River of Niigata, Japan.</title>
        <authorList>
            <person name="Hosokawa N."/>
            <person name="Takahashi H."/>
            <person name="Aoki K."/>
            <person name="Takemura M."/>
        </authorList>
    </citation>
    <scope>NUCLEOTIDE SEQUENCE</scope>
</reference>
<dbReference type="PROSITE" id="PS51257">
    <property type="entry name" value="PROKAR_LIPOPROTEIN"/>
    <property type="match status" value="1"/>
</dbReference>
<protein>
    <submittedName>
        <fullName evidence="2">Uncharacterized protein</fullName>
    </submittedName>
</protein>
<dbReference type="Proteomes" id="UP001253637">
    <property type="component" value="Segment"/>
</dbReference>
<dbReference type="EMBL" id="LC625835">
    <property type="protein sequence ID" value="BCU03332.1"/>
    <property type="molecule type" value="Genomic_DNA"/>
</dbReference>